<dbReference type="InterPro" id="IPR027408">
    <property type="entry name" value="PNPase/RNase_PH_dom_sf"/>
</dbReference>
<dbReference type="GO" id="GO:0071028">
    <property type="term" value="P:nuclear mRNA surveillance"/>
    <property type="evidence" value="ECO:0007669"/>
    <property type="project" value="TreeGrafter"/>
</dbReference>
<dbReference type="GO" id="GO:0005730">
    <property type="term" value="C:nucleolus"/>
    <property type="evidence" value="ECO:0007669"/>
    <property type="project" value="TreeGrafter"/>
</dbReference>
<dbReference type="Proteomes" id="UP000011082">
    <property type="component" value="Unassembled WGS sequence"/>
</dbReference>
<dbReference type="InParanoid" id="L2GPM1"/>
<dbReference type="GO" id="GO:0003723">
    <property type="term" value="F:RNA binding"/>
    <property type="evidence" value="ECO:0007669"/>
    <property type="project" value="TreeGrafter"/>
</dbReference>
<dbReference type="AlphaFoldDB" id="L2GPM1"/>
<keyword evidence="2" id="KW-1185">Reference proteome</keyword>
<dbReference type="SUPFAM" id="SSF55666">
    <property type="entry name" value="Ribonuclease PH domain 2-like"/>
    <property type="match status" value="1"/>
</dbReference>
<sequence>MDATVLRNDGRFPDEVRRTECSFKKIGDKGFVYWRQGNSIANTSISQNREKQQLAISINFLETSRNEAINERRVYEMKQKVFAIFSGLVGFDNQIEINVDVLGDDGSIFSVIVNSITLVCAYSGISLSDMCVSATLNENADLTYHEESKSFSVCIVYCPNHDKILYLESFGKVQRMQFEEAINKGIEMCRQQHEKFRELVISSVS</sequence>
<dbReference type="InterPro" id="IPR050080">
    <property type="entry name" value="RNase_PH"/>
</dbReference>
<evidence type="ECO:0000313" key="1">
    <source>
        <dbReference type="EMBL" id="ELA42838.1"/>
    </source>
</evidence>
<organism evidence="1 2">
    <name type="scientific">Vittaforma corneae (strain ATCC 50505)</name>
    <name type="common">Microsporidian parasite</name>
    <name type="synonym">Nosema corneum</name>
    <dbReference type="NCBI Taxonomy" id="993615"/>
    <lineage>
        <taxon>Eukaryota</taxon>
        <taxon>Fungi</taxon>
        <taxon>Fungi incertae sedis</taxon>
        <taxon>Microsporidia</taxon>
        <taxon>Nosematidae</taxon>
        <taxon>Vittaforma</taxon>
    </lineage>
</organism>
<dbReference type="STRING" id="993615.L2GPM1"/>
<dbReference type="HOGENOM" id="CLU_115515_0_0_1"/>
<dbReference type="SUPFAM" id="SSF54211">
    <property type="entry name" value="Ribosomal protein S5 domain 2-like"/>
    <property type="match status" value="1"/>
</dbReference>
<dbReference type="RefSeq" id="XP_007603606.1">
    <property type="nucleotide sequence ID" value="XM_007603544.1"/>
</dbReference>
<dbReference type="OrthoDB" id="437922at2759"/>
<dbReference type="GO" id="GO:0071051">
    <property type="term" value="P:poly(A)-dependent snoRNA 3'-end processing"/>
    <property type="evidence" value="ECO:0007669"/>
    <property type="project" value="TreeGrafter"/>
</dbReference>
<dbReference type="GO" id="GO:0016075">
    <property type="term" value="P:rRNA catabolic process"/>
    <property type="evidence" value="ECO:0007669"/>
    <property type="project" value="TreeGrafter"/>
</dbReference>
<dbReference type="InterPro" id="IPR036345">
    <property type="entry name" value="ExoRNase_PH_dom2_sf"/>
</dbReference>
<dbReference type="PANTHER" id="PTHR11953:SF0">
    <property type="entry name" value="EXOSOME COMPLEX COMPONENT RRP41"/>
    <property type="match status" value="1"/>
</dbReference>
<reference evidence="2" key="1">
    <citation type="submission" date="2011-05" db="EMBL/GenBank/DDBJ databases">
        <title>The genome sequence of Vittaforma corneae strain ATCC 50505.</title>
        <authorList>
            <consortium name="The Broad Institute Genome Sequencing Platform"/>
            <person name="Cuomo C."/>
            <person name="Didier E."/>
            <person name="Bowers L."/>
            <person name="Young S.K."/>
            <person name="Zeng Q."/>
            <person name="Gargeya S."/>
            <person name="Fitzgerald M."/>
            <person name="Haas B."/>
            <person name="Abouelleil A."/>
            <person name="Alvarado L."/>
            <person name="Arachchi H.M."/>
            <person name="Berlin A."/>
            <person name="Chapman S.B."/>
            <person name="Gearin G."/>
            <person name="Goldberg J."/>
            <person name="Griggs A."/>
            <person name="Gujja S."/>
            <person name="Hansen M."/>
            <person name="Heiman D."/>
            <person name="Howarth C."/>
            <person name="Larimer J."/>
            <person name="Lui A."/>
            <person name="MacDonald P.J.P."/>
            <person name="McCowen C."/>
            <person name="Montmayeur A."/>
            <person name="Murphy C."/>
            <person name="Neiman D."/>
            <person name="Pearson M."/>
            <person name="Priest M."/>
            <person name="Roberts A."/>
            <person name="Saif S."/>
            <person name="Shea T."/>
            <person name="Sisk P."/>
            <person name="Stolte C."/>
            <person name="Sykes S."/>
            <person name="Wortman J."/>
            <person name="Nusbaum C."/>
            <person name="Birren B."/>
        </authorList>
    </citation>
    <scope>NUCLEOTIDE SEQUENCE [LARGE SCALE GENOMIC DNA]</scope>
    <source>
        <strain evidence="2">ATCC 50505</strain>
    </source>
</reference>
<evidence type="ECO:0000313" key="2">
    <source>
        <dbReference type="Proteomes" id="UP000011082"/>
    </source>
</evidence>
<dbReference type="GO" id="GO:0000177">
    <property type="term" value="C:cytoplasmic exosome (RNase complex)"/>
    <property type="evidence" value="ECO:0007669"/>
    <property type="project" value="TreeGrafter"/>
</dbReference>
<dbReference type="GeneID" id="19880871"/>
<dbReference type="OMA" id="INERRVY"/>
<dbReference type="EMBL" id="JH370130">
    <property type="protein sequence ID" value="ELA42838.1"/>
    <property type="molecule type" value="Genomic_DNA"/>
</dbReference>
<dbReference type="Gene3D" id="3.30.230.70">
    <property type="entry name" value="GHMP Kinase, N-terminal domain"/>
    <property type="match status" value="1"/>
</dbReference>
<protein>
    <submittedName>
        <fullName evidence="1">Uncharacterized protein</fullName>
    </submittedName>
</protein>
<dbReference type="GO" id="GO:0034475">
    <property type="term" value="P:U4 snRNA 3'-end processing"/>
    <property type="evidence" value="ECO:0007669"/>
    <property type="project" value="TreeGrafter"/>
</dbReference>
<dbReference type="VEuPathDB" id="MicrosporidiaDB:VICG_00153"/>
<dbReference type="GO" id="GO:0000176">
    <property type="term" value="C:nuclear exosome (RNase complex)"/>
    <property type="evidence" value="ECO:0007669"/>
    <property type="project" value="TreeGrafter"/>
</dbReference>
<accession>L2GPM1</accession>
<proteinExistence type="predicted"/>
<gene>
    <name evidence="1" type="ORF">VICG_00153</name>
</gene>
<name>L2GPM1_VITCO</name>
<dbReference type="InterPro" id="IPR020568">
    <property type="entry name" value="Ribosomal_Su5_D2-typ_SF"/>
</dbReference>
<dbReference type="PANTHER" id="PTHR11953">
    <property type="entry name" value="EXOSOME COMPLEX COMPONENT"/>
    <property type="match status" value="1"/>
</dbReference>